<sequence length="390" mass="44243">MTLFLANESVAGDEALPSTFELIMQDRMAGGFKPATQYLVNVVCDSYPHLASSTPVKHFHESYALLKLLIERYCLAHYDSLLSERFYGIKRVELTEGSTEPLSERGRHLSLLFSVGVPYIKAKLDAYYHSLVATTVGVRSDDEDDGMVAIPSDHPLLDPPSKMERFWRQWKTLRIWAQLKKSFVDLYPAAHFGYEGSFLMYQWMYLFGYTRHFTPFLRAMKMAFARITPTDITTFDQKRLLKRADVLAQLEARPSIVNSLRKAVYKSTWLALDHSQTIMILTIVSFKFVEWMYSDLNPRQPALGPLNCPPPPPPLPPQLHDSAIAVTSEVQRCGLCQRTRTNPASCASGFVFCYPCIHQYVAEHGECPVTRLPCDVASIARIYEDAEPVA</sequence>
<keyword evidence="9" id="KW-0653">Protein transport</keyword>
<dbReference type="GO" id="GO:1990429">
    <property type="term" value="C:peroxisomal importomer complex"/>
    <property type="evidence" value="ECO:0007669"/>
    <property type="project" value="TreeGrafter"/>
</dbReference>
<evidence type="ECO:0000256" key="7">
    <source>
        <dbReference type="ARBA" id="ARBA00022771"/>
    </source>
</evidence>
<keyword evidence="11 13" id="KW-0472">Membrane</keyword>
<keyword evidence="8" id="KW-0862">Zinc</keyword>
<dbReference type="OrthoDB" id="107372at2759"/>
<keyword evidence="12 13" id="KW-0576">Peroxisome</keyword>
<evidence type="ECO:0000256" key="5">
    <source>
        <dbReference type="ARBA" id="ARBA00022692"/>
    </source>
</evidence>
<dbReference type="InterPro" id="IPR017375">
    <property type="entry name" value="PEX12"/>
</dbReference>
<dbReference type="GO" id="GO:0004842">
    <property type="term" value="F:ubiquitin-protein transferase activity"/>
    <property type="evidence" value="ECO:0007669"/>
    <property type="project" value="TreeGrafter"/>
</dbReference>
<keyword evidence="4" id="KW-0813">Transport</keyword>
<evidence type="ECO:0000313" key="16">
    <source>
        <dbReference type="Proteomes" id="UP000243579"/>
    </source>
</evidence>
<dbReference type="EMBL" id="JNBR01000144">
    <property type="protein sequence ID" value="OQR96448.1"/>
    <property type="molecule type" value="Genomic_DNA"/>
</dbReference>
<dbReference type="CDD" id="cd16451">
    <property type="entry name" value="mRING_PEX12"/>
    <property type="match status" value="1"/>
</dbReference>
<organism evidence="15 16">
    <name type="scientific">Achlya hypogyna</name>
    <name type="common">Oomycete</name>
    <name type="synonym">Protoachlya hypogyna</name>
    <dbReference type="NCBI Taxonomy" id="1202772"/>
    <lineage>
        <taxon>Eukaryota</taxon>
        <taxon>Sar</taxon>
        <taxon>Stramenopiles</taxon>
        <taxon>Oomycota</taxon>
        <taxon>Saprolegniomycetes</taxon>
        <taxon>Saprolegniales</taxon>
        <taxon>Achlyaceae</taxon>
        <taxon>Achlya</taxon>
    </lineage>
</organism>
<dbReference type="PANTHER" id="PTHR12888">
    <property type="entry name" value="PEROXISOME ASSEMBLY PROTEIN 12 PEROXIN-12"/>
    <property type="match status" value="1"/>
</dbReference>
<dbReference type="AlphaFoldDB" id="A0A1V9ZEN1"/>
<evidence type="ECO:0000256" key="6">
    <source>
        <dbReference type="ARBA" id="ARBA00022723"/>
    </source>
</evidence>
<dbReference type="Proteomes" id="UP000243579">
    <property type="component" value="Unassembled WGS sequence"/>
</dbReference>
<dbReference type="GO" id="GO:0016558">
    <property type="term" value="P:protein import into peroxisome matrix"/>
    <property type="evidence" value="ECO:0007669"/>
    <property type="project" value="UniProtKB-UniRule"/>
</dbReference>
<protein>
    <recommendedName>
        <fullName evidence="13">Peroxisome assembly protein 12</fullName>
    </recommendedName>
    <alternativeName>
        <fullName evidence="13">Peroxin-12</fullName>
    </alternativeName>
</protein>
<evidence type="ECO:0000313" key="15">
    <source>
        <dbReference type="EMBL" id="OQR96448.1"/>
    </source>
</evidence>
<dbReference type="GO" id="GO:0008270">
    <property type="term" value="F:zinc ion binding"/>
    <property type="evidence" value="ECO:0007669"/>
    <property type="project" value="UniProtKB-KW"/>
</dbReference>
<feature type="domain" description="Pex N-terminal" evidence="14">
    <location>
        <begin position="28"/>
        <end position="294"/>
    </location>
</feature>
<evidence type="ECO:0000256" key="13">
    <source>
        <dbReference type="PIRNR" id="PIRNR038074"/>
    </source>
</evidence>
<proteinExistence type="inferred from homology"/>
<dbReference type="PANTHER" id="PTHR12888:SF0">
    <property type="entry name" value="PEROXISOME ASSEMBLY PROTEIN 12"/>
    <property type="match status" value="1"/>
</dbReference>
<comment type="function">
    <text evidence="13">Component of a retrotranslocation channel required for peroxisome organization by mediating export of the PEX5 receptor from peroxisomes to the cytosol, thereby promoting PEX5 recycling.</text>
</comment>
<dbReference type="PIRSF" id="PIRSF038074">
    <property type="entry name" value="Peroxisome_assembly_p12"/>
    <property type="match status" value="1"/>
</dbReference>
<keyword evidence="6" id="KW-0479">Metal-binding</keyword>
<dbReference type="STRING" id="1202772.A0A1V9ZEN1"/>
<keyword evidence="10" id="KW-1133">Transmembrane helix</keyword>
<dbReference type="InterPro" id="IPR013083">
    <property type="entry name" value="Znf_RING/FYVE/PHD"/>
</dbReference>
<comment type="caution">
    <text evidence="15">The sequence shown here is derived from an EMBL/GenBank/DDBJ whole genome shotgun (WGS) entry which is preliminary data.</text>
</comment>
<gene>
    <name evidence="15" type="ORF">ACHHYP_15798</name>
</gene>
<accession>A0A1V9ZEN1</accession>
<evidence type="ECO:0000256" key="3">
    <source>
        <dbReference type="ARBA" id="ARBA00008704"/>
    </source>
</evidence>
<evidence type="ECO:0000256" key="2">
    <source>
        <dbReference type="ARBA" id="ARBA00004906"/>
    </source>
</evidence>
<evidence type="ECO:0000256" key="8">
    <source>
        <dbReference type="ARBA" id="ARBA00022833"/>
    </source>
</evidence>
<keyword evidence="5" id="KW-0812">Transmembrane</keyword>
<evidence type="ECO:0000256" key="11">
    <source>
        <dbReference type="ARBA" id="ARBA00023136"/>
    </source>
</evidence>
<reference evidence="15 16" key="1">
    <citation type="journal article" date="2014" name="Genome Biol. Evol.">
        <title>The secreted proteins of Achlya hypogyna and Thraustotheca clavata identify the ancestral oomycete secretome and reveal gene acquisitions by horizontal gene transfer.</title>
        <authorList>
            <person name="Misner I."/>
            <person name="Blouin N."/>
            <person name="Leonard G."/>
            <person name="Richards T.A."/>
            <person name="Lane C.E."/>
        </authorList>
    </citation>
    <scope>NUCLEOTIDE SEQUENCE [LARGE SCALE GENOMIC DNA]</scope>
    <source>
        <strain evidence="15 16">ATCC 48635</strain>
    </source>
</reference>
<evidence type="ECO:0000256" key="1">
    <source>
        <dbReference type="ARBA" id="ARBA00004585"/>
    </source>
</evidence>
<evidence type="ECO:0000256" key="12">
    <source>
        <dbReference type="ARBA" id="ARBA00023140"/>
    </source>
</evidence>
<comment type="similarity">
    <text evidence="3 13">Belongs to the pex2/pex10/pex12 family.</text>
</comment>
<keyword evidence="7" id="KW-0863">Zinc-finger</keyword>
<evidence type="ECO:0000259" key="14">
    <source>
        <dbReference type="Pfam" id="PF04757"/>
    </source>
</evidence>
<evidence type="ECO:0000256" key="4">
    <source>
        <dbReference type="ARBA" id="ARBA00022448"/>
    </source>
</evidence>
<dbReference type="GO" id="GO:0006513">
    <property type="term" value="P:protein monoubiquitination"/>
    <property type="evidence" value="ECO:0007669"/>
    <property type="project" value="TreeGrafter"/>
</dbReference>
<dbReference type="GO" id="GO:0005778">
    <property type="term" value="C:peroxisomal membrane"/>
    <property type="evidence" value="ECO:0007669"/>
    <property type="project" value="UniProtKB-SubCell"/>
</dbReference>
<dbReference type="InterPro" id="IPR006845">
    <property type="entry name" value="Pex_N"/>
</dbReference>
<comment type="pathway">
    <text evidence="2">Protein modification; protein ubiquitination.</text>
</comment>
<name>A0A1V9ZEN1_ACHHY</name>
<dbReference type="Gene3D" id="3.30.40.10">
    <property type="entry name" value="Zinc/RING finger domain, C3HC4 (zinc finger)"/>
    <property type="match status" value="1"/>
</dbReference>
<evidence type="ECO:0000256" key="10">
    <source>
        <dbReference type="ARBA" id="ARBA00022989"/>
    </source>
</evidence>
<keyword evidence="16" id="KW-1185">Reference proteome</keyword>
<evidence type="ECO:0000256" key="9">
    <source>
        <dbReference type="ARBA" id="ARBA00022927"/>
    </source>
</evidence>
<dbReference type="SUPFAM" id="SSF57850">
    <property type="entry name" value="RING/U-box"/>
    <property type="match status" value="1"/>
</dbReference>
<comment type="subcellular location">
    <subcellularLocation>
        <location evidence="1">Peroxisome membrane</location>
        <topology evidence="1">Multi-pass membrane protein</topology>
    </subcellularLocation>
</comment>
<dbReference type="Pfam" id="PF04757">
    <property type="entry name" value="Pex2_Pex12"/>
    <property type="match status" value="1"/>
</dbReference>